<evidence type="ECO:0000256" key="3">
    <source>
        <dbReference type="ARBA" id="ARBA00022777"/>
    </source>
</evidence>
<dbReference type="CDD" id="cd01428">
    <property type="entry name" value="ADK"/>
    <property type="match status" value="1"/>
</dbReference>
<dbReference type="NCBIfam" id="NF001381">
    <property type="entry name" value="PRK00279.1-3"/>
    <property type="match status" value="1"/>
</dbReference>
<organism evidence="4">
    <name type="scientific">hydrothermal vent metagenome</name>
    <dbReference type="NCBI Taxonomy" id="652676"/>
    <lineage>
        <taxon>unclassified sequences</taxon>
        <taxon>metagenomes</taxon>
        <taxon>ecological metagenomes</taxon>
    </lineage>
</organism>
<dbReference type="InterPro" id="IPR000850">
    <property type="entry name" value="Adenylat/UMP-CMP_kin"/>
</dbReference>
<reference evidence="4" key="1">
    <citation type="submission" date="2018-06" db="EMBL/GenBank/DDBJ databases">
        <authorList>
            <person name="Zhirakovskaya E."/>
        </authorList>
    </citation>
    <scope>NUCLEOTIDE SEQUENCE</scope>
</reference>
<dbReference type="EMBL" id="UOEQ01000421">
    <property type="protein sequence ID" value="VAW22522.1"/>
    <property type="molecule type" value="Genomic_DNA"/>
</dbReference>
<dbReference type="NCBIfam" id="NF011101">
    <property type="entry name" value="PRK14528.1"/>
    <property type="match status" value="1"/>
</dbReference>
<dbReference type="PRINTS" id="PR00094">
    <property type="entry name" value="ADENYLTKNASE"/>
</dbReference>
<dbReference type="PANTHER" id="PTHR23359">
    <property type="entry name" value="NUCLEOTIDE KINASE"/>
    <property type="match status" value="1"/>
</dbReference>
<protein>
    <submittedName>
        <fullName evidence="4">Adenylate kinase</fullName>
        <ecNumber evidence="4">2.7.4.3</ecNumber>
    </submittedName>
</protein>
<dbReference type="EC" id="2.7.4.3" evidence="4"/>
<sequence>MRLIIMGPPGAGKGTQAKILVDGYSIPQLSTGDILRSAILANTPMGQQAKEIMARGDLVPDEVVCGIVSERLDDEDAKKGFILDGFPRTIAQAEALDAMMDEKGIALDAVIVLKVDSEALIERIRNRAAQSGGARADDNEEVMRNRLEVYSELTKPLIEYYEKQGNVKSVDGMASIDEVTAEIAELLKK</sequence>
<dbReference type="AlphaFoldDB" id="A0A3B0U7V0"/>
<name>A0A3B0U7V0_9ZZZZ</name>
<accession>A0A3B0U7V0</accession>
<dbReference type="NCBIfam" id="NF011105">
    <property type="entry name" value="PRK14532.1"/>
    <property type="match status" value="1"/>
</dbReference>
<dbReference type="InterPro" id="IPR027417">
    <property type="entry name" value="P-loop_NTPase"/>
</dbReference>
<dbReference type="HAMAP" id="MF_00235">
    <property type="entry name" value="Adenylate_kinase_Adk"/>
    <property type="match status" value="1"/>
</dbReference>
<dbReference type="GO" id="GO:0005524">
    <property type="term" value="F:ATP binding"/>
    <property type="evidence" value="ECO:0007669"/>
    <property type="project" value="InterPro"/>
</dbReference>
<gene>
    <name evidence="4" type="ORF">MNBD_ALPHA11-23</name>
</gene>
<dbReference type="NCBIfam" id="NF011100">
    <property type="entry name" value="PRK14527.1"/>
    <property type="match status" value="1"/>
</dbReference>
<keyword evidence="3 4" id="KW-0418">Kinase</keyword>
<dbReference type="Pfam" id="PF00406">
    <property type="entry name" value="ADK"/>
    <property type="match status" value="1"/>
</dbReference>
<dbReference type="NCBIfam" id="NF011104">
    <property type="entry name" value="PRK14531.1"/>
    <property type="match status" value="1"/>
</dbReference>
<dbReference type="InterPro" id="IPR033690">
    <property type="entry name" value="Adenylat_kinase_CS"/>
</dbReference>
<dbReference type="GO" id="GO:0004017">
    <property type="term" value="F:AMP kinase activity"/>
    <property type="evidence" value="ECO:0007669"/>
    <property type="project" value="UniProtKB-EC"/>
</dbReference>
<evidence type="ECO:0000256" key="2">
    <source>
        <dbReference type="ARBA" id="ARBA00022741"/>
    </source>
</evidence>
<evidence type="ECO:0000256" key="1">
    <source>
        <dbReference type="ARBA" id="ARBA00022679"/>
    </source>
</evidence>
<dbReference type="NCBIfam" id="TIGR01351">
    <property type="entry name" value="adk"/>
    <property type="match status" value="1"/>
</dbReference>
<proteinExistence type="inferred from homology"/>
<dbReference type="Gene3D" id="3.40.50.300">
    <property type="entry name" value="P-loop containing nucleotide triphosphate hydrolases"/>
    <property type="match status" value="1"/>
</dbReference>
<dbReference type="InterPro" id="IPR006259">
    <property type="entry name" value="Adenyl_kin_sub"/>
</dbReference>
<keyword evidence="1 4" id="KW-0808">Transferase</keyword>
<evidence type="ECO:0000313" key="4">
    <source>
        <dbReference type="EMBL" id="VAW22522.1"/>
    </source>
</evidence>
<dbReference type="SUPFAM" id="SSF52540">
    <property type="entry name" value="P-loop containing nucleoside triphosphate hydrolases"/>
    <property type="match status" value="1"/>
</dbReference>
<keyword evidence="2" id="KW-0547">Nucleotide-binding</keyword>
<dbReference type="PROSITE" id="PS00113">
    <property type="entry name" value="ADENYLATE_KINASE"/>
    <property type="match status" value="1"/>
</dbReference>